<dbReference type="RefSeq" id="WP_345692590.1">
    <property type="nucleotide sequence ID" value="NZ_BAABIT010000001.1"/>
</dbReference>
<evidence type="ECO:0000256" key="2">
    <source>
        <dbReference type="SAM" id="Phobius"/>
    </source>
</evidence>
<feature type="compositionally biased region" description="Pro residues" evidence="1">
    <location>
        <begin position="179"/>
        <end position="198"/>
    </location>
</feature>
<keyword evidence="4" id="KW-1185">Reference proteome</keyword>
<organism evidence="3 4">
    <name type="scientific">Streptomyces coeruleoprunus</name>
    <dbReference type="NCBI Taxonomy" id="285563"/>
    <lineage>
        <taxon>Bacteria</taxon>
        <taxon>Bacillati</taxon>
        <taxon>Actinomycetota</taxon>
        <taxon>Actinomycetes</taxon>
        <taxon>Kitasatosporales</taxon>
        <taxon>Streptomycetaceae</taxon>
        <taxon>Streptomyces</taxon>
    </lineage>
</organism>
<keyword evidence="2" id="KW-0812">Transmembrane</keyword>
<comment type="caution">
    <text evidence="3">The sequence shown here is derived from an EMBL/GenBank/DDBJ whole genome shotgun (WGS) entry which is preliminary data.</text>
</comment>
<sequence length="491" mass="50414">MSTEAQRPQPPAPTAPETETETTARLRPVRTSQPPAPTPAQPLAPATPPPPQQPTSQRPTPPAAHPHGAPIPTGTPARPNRPGPTPGVPPQPARHGTTAGAPAPAPQAPGATGAPAPAASRATGLTDGRPEAGTPSRPATAEPGAGTPGRPGMRDQPGAGTPSGPGMRDQPGAPAGRPGVPPQPDRPGPTPAVPPQPRPTGHWATSAAPAQPQHPRLHWAPPETPFETTTRLRPIRTRRPARTVAAVTCLVLGLGLIGGAAAGAWFLSDADDRPSRTAYTETPTLWHSTPVDTLFPRTLKGDGAGPGGADRIWTRVAVAPDTTCATALGPQLSEALDPTGCLRVLRATYTDATSSSVTTVGLVFTETDSTGMTALHTRFTDGGLDRRADLMPPAFRALGTVAAGFGNPQRASWHVHVLTELPVVVYAVSGFADGRAVTAPQPAQEAMAKGQTTAPAQAGLGHEARGVADRIEQLLRRTVTAKVEGPQEEPQ</sequence>
<protein>
    <submittedName>
        <fullName evidence="3">Uncharacterized protein</fullName>
    </submittedName>
</protein>
<dbReference type="EMBL" id="JBHSJD010000006">
    <property type="protein sequence ID" value="MFC5022284.1"/>
    <property type="molecule type" value="Genomic_DNA"/>
</dbReference>
<feature type="compositionally biased region" description="Low complexity" evidence="1">
    <location>
        <begin position="65"/>
        <end position="78"/>
    </location>
</feature>
<name>A0ABV9XB64_9ACTN</name>
<feature type="transmembrane region" description="Helical" evidence="2">
    <location>
        <begin position="243"/>
        <end position="267"/>
    </location>
</feature>
<evidence type="ECO:0000313" key="3">
    <source>
        <dbReference type="EMBL" id="MFC5022284.1"/>
    </source>
</evidence>
<evidence type="ECO:0000313" key="4">
    <source>
        <dbReference type="Proteomes" id="UP001595829"/>
    </source>
</evidence>
<proteinExistence type="predicted"/>
<feature type="compositionally biased region" description="Low complexity" evidence="1">
    <location>
        <begin position="93"/>
        <end position="124"/>
    </location>
</feature>
<evidence type="ECO:0000256" key="1">
    <source>
        <dbReference type="SAM" id="MobiDB-lite"/>
    </source>
</evidence>
<gene>
    <name evidence="3" type="ORF">ACFPM3_09075</name>
</gene>
<feature type="region of interest" description="Disordered" evidence="1">
    <location>
        <begin position="1"/>
        <end position="237"/>
    </location>
</feature>
<keyword evidence="2" id="KW-0472">Membrane</keyword>
<feature type="compositionally biased region" description="Low complexity" evidence="1">
    <location>
        <begin position="15"/>
        <end position="33"/>
    </location>
</feature>
<keyword evidence="2" id="KW-1133">Transmembrane helix</keyword>
<accession>A0ABV9XB64</accession>
<dbReference type="Proteomes" id="UP001595829">
    <property type="component" value="Unassembled WGS sequence"/>
</dbReference>
<reference evidence="4" key="1">
    <citation type="journal article" date="2019" name="Int. J. Syst. Evol. Microbiol.">
        <title>The Global Catalogue of Microorganisms (GCM) 10K type strain sequencing project: providing services to taxonomists for standard genome sequencing and annotation.</title>
        <authorList>
            <consortium name="The Broad Institute Genomics Platform"/>
            <consortium name="The Broad Institute Genome Sequencing Center for Infectious Disease"/>
            <person name="Wu L."/>
            <person name="Ma J."/>
        </authorList>
    </citation>
    <scope>NUCLEOTIDE SEQUENCE [LARGE SCALE GENOMIC DNA]</scope>
    <source>
        <strain evidence="4">CGMCC 4.1648</strain>
    </source>
</reference>
<feature type="compositionally biased region" description="Pro residues" evidence="1">
    <location>
        <begin position="34"/>
        <end position="64"/>
    </location>
</feature>
<feature type="compositionally biased region" description="Pro residues" evidence="1">
    <location>
        <begin position="79"/>
        <end position="92"/>
    </location>
</feature>